<keyword evidence="4" id="KW-1185">Reference proteome</keyword>
<dbReference type="Proteomes" id="UP000177515">
    <property type="component" value="Chromosome 1"/>
</dbReference>
<dbReference type="PANTHER" id="PTHR24321:SF8">
    <property type="entry name" value="ESTRADIOL 17-BETA-DEHYDROGENASE 8-RELATED"/>
    <property type="match status" value="1"/>
</dbReference>
<sequence>MNELQGRRALVTGAAQGLGLAIARLFVERGAQVMLADIDEAGAARAADELGAHARAVRCDVTCAADFSAAVEAATQAFGGMDTLVNNAGIEIVKPLLDHTEEEFHRMMSINVLGVFLGMRHSLGALVASGRGSVVNISSLAGINGVPLFGLYAASKAAVLQLTRTAAAELKQAGVRVNAVCPGFVNTAMVDRLIPKVEAAVGVPFDALVAAKQGRLGTAQEVAEMTAFLASDAASWTTGSHYILDGGLSAGLL</sequence>
<accession>A0ABN4TMD2</accession>
<evidence type="ECO:0000313" key="3">
    <source>
        <dbReference type="EMBL" id="AOZ06190.1"/>
    </source>
</evidence>
<dbReference type="EMBL" id="CP017754">
    <property type="protein sequence ID" value="AOZ06190.1"/>
    <property type="molecule type" value="Genomic_DNA"/>
</dbReference>
<evidence type="ECO:0000313" key="4">
    <source>
        <dbReference type="Proteomes" id="UP000177515"/>
    </source>
</evidence>
<gene>
    <name evidence="3" type="ORF">BKK80_10345</name>
</gene>
<dbReference type="PRINTS" id="PR00080">
    <property type="entry name" value="SDRFAMILY"/>
</dbReference>
<dbReference type="Pfam" id="PF13561">
    <property type="entry name" value="adh_short_C2"/>
    <property type="match status" value="1"/>
</dbReference>
<dbReference type="PANTHER" id="PTHR24321">
    <property type="entry name" value="DEHYDROGENASES, SHORT CHAIN"/>
    <property type="match status" value="1"/>
</dbReference>
<name>A0ABN4TMD2_9BURK</name>
<organism evidence="3 4">
    <name type="scientific">Cupriavidus malaysiensis</name>
    <dbReference type="NCBI Taxonomy" id="367825"/>
    <lineage>
        <taxon>Bacteria</taxon>
        <taxon>Pseudomonadati</taxon>
        <taxon>Pseudomonadota</taxon>
        <taxon>Betaproteobacteria</taxon>
        <taxon>Burkholderiales</taxon>
        <taxon>Burkholderiaceae</taxon>
        <taxon>Cupriavidus</taxon>
    </lineage>
</organism>
<dbReference type="PRINTS" id="PR00081">
    <property type="entry name" value="GDHRDH"/>
</dbReference>
<dbReference type="Gene3D" id="3.40.50.720">
    <property type="entry name" value="NAD(P)-binding Rossmann-like Domain"/>
    <property type="match status" value="1"/>
</dbReference>
<reference evidence="3 4" key="1">
    <citation type="submission" date="2016-10" db="EMBL/GenBank/DDBJ databases">
        <title>Complete genome sequences of three Cupriavidus strains isolated from various Malaysian environments.</title>
        <authorList>
            <person name="Abdullah A.A.-A."/>
            <person name="Shafie N.A.H."/>
            <person name="Lau N.S."/>
        </authorList>
    </citation>
    <scope>NUCLEOTIDE SEQUENCE [LARGE SCALE GENOMIC DNA]</scope>
    <source>
        <strain evidence="3 4">USMAA1020</strain>
    </source>
</reference>
<dbReference type="InterPro" id="IPR002347">
    <property type="entry name" value="SDR_fam"/>
</dbReference>
<dbReference type="CDD" id="cd05233">
    <property type="entry name" value="SDR_c"/>
    <property type="match status" value="1"/>
</dbReference>
<comment type="similarity">
    <text evidence="1">Belongs to the short-chain dehydrogenases/reductases (SDR) family.</text>
</comment>
<dbReference type="InterPro" id="IPR020904">
    <property type="entry name" value="Sc_DH/Rdtase_CS"/>
</dbReference>
<dbReference type="PROSITE" id="PS00061">
    <property type="entry name" value="ADH_SHORT"/>
    <property type="match status" value="1"/>
</dbReference>
<dbReference type="RefSeq" id="WP_071012497.1">
    <property type="nucleotide sequence ID" value="NZ_CP017754.1"/>
</dbReference>
<protein>
    <submittedName>
        <fullName evidence="3">Short-chain dehydrogenase</fullName>
    </submittedName>
</protein>
<dbReference type="NCBIfam" id="NF005559">
    <property type="entry name" value="PRK07231.1"/>
    <property type="match status" value="1"/>
</dbReference>
<dbReference type="SUPFAM" id="SSF51735">
    <property type="entry name" value="NAD(P)-binding Rossmann-fold domains"/>
    <property type="match status" value="1"/>
</dbReference>
<dbReference type="InterPro" id="IPR036291">
    <property type="entry name" value="NAD(P)-bd_dom_sf"/>
</dbReference>
<evidence type="ECO:0000256" key="1">
    <source>
        <dbReference type="ARBA" id="ARBA00006484"/>
    </source>
</evidence>
<proteinExistence type="inferred from homology"/>
<keyword evidence="2" id="KW-0560">Oxidoreductase</keyword>
<evidence type="ECO:0000256" key="2">
    <source>
        <dbReference type="ARBA" id="ARBA00023002"/>
    </source>
</evidence>